<gene>
    <name evidence="1" type="ORF">FHS39_000601</name>
</gene>
<sequence length="76" mass="8280">MSIDPRIVIGCYAVDPVWYKVGQVMAVNGDRIRLQPLLGGPEWDALPAYVRPATPGEVMMAKPKATNAESRKGGRL</sequence>
<reference evidence="1 2" key="1">
    <citation type="submission" date="2020-08" db="EMBL/GenBank/DDBJ databases">
        <title>Genomic Encyclopedia of Type Strains, Phase III (KMG-III): the genomes of soil and plant-associated and newly described type strains.</title>
        <authorList>
            <person name="Whitman W."/>
        </authorList>
    </citation>
    <scope>NUCLEOTIDE SEQUENCE [LARGE SCALE GENOMIC DNA]</scope>
    <source>
        <strain evidence="1 2">CECT 3266</strain>
    </source>
</reference>
<dbReference type="RefSeq" id="WP_221462275.1">
    <property type="nucleotide sequence ID" value="NZ_JACHJH010000001.1"/>
</dbReference>
<comment type="caution">
    <text evidence="1">The sequence shown here is derived from an EMBL/GenBank/DDBJ whole genome shotgun (WGS) entry which is preliminary data.</text>
</comment>
<proteinExistence type="predicted"/>
<accession>A0A7W7LL35</accession>
<dbReference type="Proteomes" id="UP000556084">
    <property type="component" value="Unassembled WGS sequence"/>
</dbReference>
<protein>
    <submittedName>
        <fullName evidence="1">Uncharacterized protein</fullName>
    </submittedName>
</protein>
<dbReference type="AlphaFoldDB" id="A0A7W7LL35"/>
<dbReference type="EMBL" id="JACHJH010000001">
    <property type="protein sequence ID" value="MBB4891601.1"/>
    <property type="molecule type" value="Genomic_DNA"/>
</dbReference>
<name>A0A7W7LL35_9ACTN</name>
<evidence type="ECO:0000313" key="1">
    <source>
        <dbReference type="EMBL" id="MBB4891601.1"/>
    </source>
</evidence>
<organism evidence="1 2">
    <name type="scientific">Streptomyces olivoverticillatus</name>
    <dbReference type="NCBI Taxonomy" id="66427"/>
    <lineage>
        <taxon>Bacteria</taxon>
        <taxon>Bacillati</taxon>
        <taxon>Actinomycetota</taxon>
        <taxon>Actinomycetes</taxon>
        <taxon>Kitasatosporales</taxon>
        <taxon>Streptomycetaceae</taxon>
        <taxon>Streptomyces</taxon>
    </lineage>
</organism>
<keyword evidence="2" id="KW-1185">Reference proteome</keyword>
<evidence type="ECO:0000313" key="2">
    <source>
        <dbReference type="Proteomes" id="UP000556084"/>
    </source>
</evidence>